<evidence type="ECO:0000256" key="2">
    <source>
        <dbReference type="ARBA" id="ARBA00022448"/>
    </source>
</evidence>
<dbReference type="KEGG" id="sll:SLITO_v1c07700"/>
<dbReference type="PANTHER" id="PTHR42711">
    <property type="entry name" value="ABC TRANSPORTER ATP-BINDING PROTEIN"/>
    <property type="match status" value="1"/>
</dbReference>
<comment type="similarity">
    <text evidence="1">Belongs to the ABC transporter superfamily.</text>
</comment>
<dbReference type="InterPro" id="IPR027417">
    <property type="entry name" value="P-loop_NTPase"/>
</dbReference>
<name>A0A0K1W2J4_9MOLU</name>
<protein>
    <submittedName>
        <fullName evidence="6">ABC transporter ATP-binding protein</fullName>
    </submittedName>
</protein>
<dbReference type="GO" id="GO:0005524">
    <property type="term" value="F:ATP binding"/>
    <property type="evidence" value="ECO:0007669"/>
    <property type="project" value="UniProtKB-KW"/>
</dbReference>
<dbReference type="AlphaFoldDB" id="A0A0K1W2J4"/>
<dbReference type="EMBL" id="CP012357">
    <property type="protein sequence ID" value="AKX34393.1"/>
    <property type="molecule type" value="Genomic_DNA"/>
</dbReference>
<evidence type="ECO:0000313" key="7">
    <source>
        <dbReference type="Proteomes" id="UP000067476"/>
    </source>
</evidence>
<keyword evidence="7" id="KW-1185">Reference proteome</keyword>
<dbReference type="Proteomes" id="UP000067476">
    <property type="component" value="Chromosome"/>
</dbReference>
<proteinExistence type="inferred from homology"/>
<organism evidence="6 7">
    <name type="scientific">Spiroplasma litorale</name>
    <dbReference type="NCBI Taxonomy" id="216942"/>
    <lineage>
        <taxon>Bacteria</taxon>
        <taxon>Bacillati</taxon>
        <taxon>Mycoplasmatota</taxon>
        <taxon>Mollicutes</taxon>
        <taxon>Entomoplasmatales</taxon>
        <taxon>Spiroplasmataceae</taxon>
        <taxon>Spiroplasma</taxon>
    </lineage>
</organism>
<dbReference type="SUPFAM" id="SSF52540">
    <property type="entry name" value="P-loop containing nucleoside triphosphate hydrolases"/>
    <property type="match status" value="1"/>
</dbReference>
<sequence length="234" mass="26858">MKLIEIKNLTKSYKNKTILDNISLDINEGEAVAILGKNGAGKTTLVEIIANISKPTKGNVKINIDKDLKKEIGIQFQEGNWPSGLCAKDIIEFYLTVFPNFTKEKFEELDSTFEIKDFFKTPLNKLSGGQKQRFNALLSIINDPKIIILDELTTGLDMELQFKILEFFKNKVSNKQTLLIVSHHPEEIDKLCSRVIIIDNKIVLMDKSIEDIRKEYKTVRDLMEKFYKGELNEK</sequence>
<keyword evidence="3" id="KW-0547">Nucleotide-binding</keyword>
<dbReference type="PROSITE" id="PS50893">
    <property type="entry name" value="ABC_TRANSPORTER_2"/>
    <property type="match status" value="1"/>
</dbReference>
<dbReference type="PATRIC" id="fig|216942.3.peg.783"/>
<keyword evidence="4 6" id="KW-0067">ATP-binding</keyword>
<keyword evidence="2" id="KW-0813">Transport</keyword>
<gene>
    <name evidence="6" type="ORF">SLITO_v1c07700</name>
</gene>
<evidence type="ECO:0000256" key="3">
    <source>
        <dbReference type="ARBA" id="ARBA00022741"/>
    </source>
</evidence>
<evidence type="ECO:0000313" key="6">
    <source>
        <dbReference type="EMBL" id="AKX34393.1"/>
    </source>
</evidence>
<dbReference type="SMART" id="SM00382">
    <property type="entry name" value="AAA"/>
    <property type="match status" value="1"/>
</dbReference>
<dbReference type="STRING" id="216942.SLITO_v1c07700"/>
<reference evidence="6 7" key="1">
    <citation type="journal article" date="2015" name="Genome Announc.">
        <title>Complete Genome Sequence of Spiroplasma litorale TN-1T (DSM 21781), a Bacterium Isolated from a Green-Eyed Horsefly (Tabanus nigrovittatus).</title>
        <authorList>
            <person name="Lo W.S."/>
            <person name="Lai Y.C."/>
            <person name="Lien Y.W."/>
            <person name="Wang T.H."/>
            <person name="Kuo C.H."/>
        </authorList>
    </citation>
    <scope>NUCLEOTIDE SEQUENCE [LARGE SCALE GENOMIC DNA]</scope>
    <source>
        <strain evidence="6 7">TN-1</strain>
    </source>
</reference>
<dbReference type="CDD" id="cd03230">
    <property type="entry name" value="ABC_DR_subfamily_A"/>
    <property type="match status" value="1"/>
</dbReference>
<feature type="domain" description="ABC transporter" evidence="5">
    <location>
        <begin position="4"/>
        <end position="225"/>
    </location>
</feature>
<accession>A0A0K1W2J4</accession>
<dbReference type="GO" id="GO:0016887">
    <property type="term" value="F:ATP hydrolysis activity"/>
    <property type="evidence" value="ECO:0007669"/>
    <property type="project" value="InterPro"/>
</dbReference>
<dbReference type="InterPro" id="IPR003593">
    <property type="entry name" value="AAA+_ATPase"/>
</dbReference>
<dbReference type="PANTHER" id="PTHR42711:SF5">
    <property type="entry name" value="ABC TRANSPORTER ATP-BINDING PROTEIN NATA"/>
    <property type="match status" value="1"/>
</dbReference>
<evidence type="ECO:0000256" key="1">
    <source>
        <dbReference type="ARBA" id="ARBA00005417"/>
    </source>
</evidence>
<dbReference type="RefSeq" id="WP_075058483.1">
    <property type="nucleotide sequence ID" value="NZ_CP012357.1"/>
</dbReference>
<dbReference type="Gene3D" id="3.40.50.300">
    <property type="entry name" value="P-loop containing nucleotide triphosphate hydrolases"/>
    <property type="match status" value="1"/>
</dbReference>
<dbReference type="OrthoDB" id="388394at2"/>
<dbReference type="InterPro" id="IPR003439">
    <property type="entry name" value="ABC_transporter-like_ATP-bd"/>
</dbReference>
<evidence type="ECO:0000259" key="5">
    <source>
        <dbReference type="PROSITE" id="PS50893"/>
    </source>
</evidence>
<evidence type="ECO:0000256" key="4">
    <source>
        <dbReference type="ARBA" id="ARBA00022840"/>
    </source>
</evidence>
<dbReference type="Pfam" id="PF00005">
    <property type="entry name" value="ABC_tran"/>
    <property type="match status" value="1"/>
</dbReference>
<dbReference type="InterPro" id="IPR050763">
    <property type="entry name" value="ABC_transporter_ATP-binding"/>
</dbReference>